<comment type="caution">
    <text evidence="2">The sequence shown here is derived from an EMBL/GenBank/DDBJ whole genome shotgun (WGS) entry which is preliminary data.</text>
</comment>
<keyword evidence="1" id="KW-0812">Transmembrane</keyword>
<keyword evidence="3" id="KW-1185">Reference proteome</keyword>
<evidence type="ECO:0000256" key="1">
    <source>
        <dbReference type="SAM" id="Phobius"/>
    </source>
</evidence>
<accession>A0ABU9UAP0</accession>
<dbReference type="EMBL" id="JBCHKQ010000002">
    <property type="protein sequence ID" value="MEM5947734.1"/>
    <property type="molecule type" value="Genomic_DNA"/>
</dbReference>
<dbReference type="RefSeq" id="WP_420069184.1">
    <property type="nucleotide sequence ID" value="NZ_JBCHKQ010000002.1"/>
</dbReference>
<dbReference type="PROSITE" id="PS51257">
    <property type="entry name" value="PROKAR_LIPOPROTEIN"/>
    <property type="match status" value="1"/>
</dbReference>
<reference evidence="2 3" key="1">
    <citation type="submission" date="2024-03" db="EMBL/GenBank/DDBJ databases">
        <title>Ignisphaera cupida sp. nov., a hyperthermophilic hydrolytic archaeon from a hot spring of Kamchatka, and proposal of Ignisphaeraceae fam. nov.</title>
        <authorList>
            <person name="Podosokorskaya O.A."/>
            <person name="Elcheninov A.G."/>
            <person name="Maltseva A.I."/>
            <person name="Zayulina K.S."/>
            <person name="Novikov A."/>
            <person name="Merkel A.Y."/>
        </authorList>
    </citation>
    <scope>NUCLEOTIDE SEQUENCE [LARGE SCALE GENOMIC DNA]</scope>
    <source>
        <strain evidence="2 3">38H-sp</strain>
    </source>
</reference>
<protein>
    <recommendedName>
        <fullName evidence="4">Lipoprotein</fullName>
    </recommendedName>
</protein>
<evidence type="ECO:0000313" key="2">
    <source>
        <dbReference type="EMBL" id="MEM5947734.1"/>
    </source>
</evidence>
<feature type="transmembrane region" description="Helical" evidence="1">
    <location>
        <begin position="12"/>
        <end position="32"/>
    </location>
</feature>
<name>A0ABU9UAP0_9SPIR</name>
<proteinExistence type="predicted"/>
<evidence type="ECO:0000313" key="3">
    <source>
        <dbReference type="Proteomes" id="UP001466331"/>
    </source>
</evidence>
<sequence length="230" mass="26082">MNNFYKNIKYIFIILNISILFSCGLEQGYILYSIDPTTIEPLSIQSGKTGFSYSGENSSIVAFTGFELYYKFFAADSEYSSRDTFMTNETYLTTKTTIESEISNTQSVLSQYGFRRVIRTDKPSLPLIPISNKTGSYDIVVDIITDATEGKIFVSGDENYDFIIRRNVQVNGEYLSFMNLTIGQDDFTQSGSYYYLCFVVMSYGVDEQLNSIYSSAVFLKPINVTSYIIP</sequence>
<evidence type="ECO:0008006" key="4">
    <source>
        <dbReference type="Google" id="ProtNLM"/>
    </source>
</evidence>
<organism evidence="2 3">
    <name type="scientific">Rarispira pelagica</name>
    <dbReference type="NCBI Taxonomy" id="3141764"/>
    <lineage>
        <taxon>Bacteria</taxon>
        <taxon>Pseudomonadati</taxon>
        <taxon>Spirochaetota</taxon>
        <taxon>Spirochaetia</taxon>
        <taxon>Winmispirales</taxon>
        <taxon>Winmispiraceae</taxon>
        <taxon>Rarispira</taxon>
    </lineage>
</organism>
<dbReference type="Proteomes" id="UP001466331">
    <property type="component" value="Unassembled WGS sequence"/>
</dbReference>
<gene>
    <name evidence="2" type="ORF">WKV44_04165</name>
</gene>
<keyword evidence="1" id="KW-1133">Transmembrane helix</keyword>
<keyword evidence="1" id="KW-0472">Membrane</keyword>